<sequence>MFGKLVPHPLLTVLIVIVWILLNGVSWGAAVLGLILGIVVPRATSAFWPDRPVVKSPLTILTYALIVLWDIFVANFQVAYLILFRRGDDLHSHFVTIPLDLKSPEAISALAGTITMTPGTVSATLSADGRALLVHCLETDDPEKTVAEIKARYETRLERIFER</sequence>
<evidence type="ECO:0000256" key="7">
    <source>
        <dbReference type="SAM" id="Phobius"/>
    </source>
</evidence>
<keyword evidence="3" id="KW-1003">Cell membrane</keyword>
<comment type="similarity">
    <text evidence="2">Belongs to the CPA3 antiporters (TC 2.A.63) subunit E family.</text>
</comment>
<evidence type="ECO:0000256" key="2">
    <source>
        <dbReference type="ARBA" id="ARBA00006228"/>
    </source>
</evidence>
<protein>
    <submittedName>
        <fullName evidence="8">Cation:proton antiporter</fullName>
    </submittedName>
</protein>
<comment type="subcellular location">
    <subcellularLocation>
        <location evidence="1">Cell membrane</location>
        <topology evidence="1">Multi-pass membrane protein</topology>
    </subcellularLocation>
</comment>
<dbReference type="InterPro" id="IPR002758">
    <property type="entry name" value="Cation_antiport_E"/>
</dbReference>
<evidence type="ECO:0000256" key="4">
    <source>
        <dbReference type="ARBA" id="ARBA00022692"/>
    </source>
</evidence>
<keyword evidence="6 7" id="KW-0472">Membrane</keyword>
<evidence type="ECO:0000256" key="5">
    <source>
        <dbReference type="ARBA" id="ARBA00022989"/>
    </source>
</evidence>
<dbReference type="RefSeq" id="WP_069444946.1">
    <property type="nucleotide sequence ID" value="NZ_LPWE01000012.1"/>
</dbReference>
<keyword evidence="5 7" id="KW-1133">Transmembrane helix</keyword>
<gene>
    <name evidence="8" type="ORF">AUC70_08155</name>
</gene>
<evidence type="ECO:0000256" key="6">
    <source>
        <dbReference type="ARBA" id="ARBA00023136"/>
    </source>
</evidence>
<feature type="transmembrane region" description="Helical" evidence="7">
    <location>
        <begin position="60"/>
        <end position="83"/>
    </location>
</feature>
<dbReference type="NCBIfam" id="NF006518">
    <property type="entry name" value="PRK08965.1-2"/>
    <property type="match status" value="1"/>
</dbReference>
<evidence type="ECO:0000313" key="9">
    <source>
        <dbReference type="Proteomes" id="UP000094172"/>
    </source>
</evidence>
<keyword evidence="4 7" id="KW-0812">Transmembrane</keyword>
<comment type="caution">
    <text evidence="8">The sequence shown here is derived from an EMBL/GenBank/DDBJ whole genome shotgun (WGS) entry which is preliminary data.</text>
</comment>
<dbReference type="GO" id="GO:0008324">
    <property type="term" value="F:monoatomic cation transmembrane transporter activity"/>
    <property type="evidence" value="ECO:0007669"/>
    <property type="project" value="InterPro"/>
</dbReference>
<dbReference type="PIRSF" id="PIRSF019239">
    <property type="entry name" value="MrpE"/>
    <property type="match status" value="1"/>
</dbReference>
<accession>A0A1E3VM51</accession>
<dbReference type="Proteomes" id="UP000094172">
    <property type="component" value="Unassembled WGS sequence"/>
</dbReference>
<organism evidence="8 9">
    <name type="scientific">Methyloceanibacter stevinii</name>
    <dbReference type="NCBI Taxonomy" id="1774970"/>
    <lineage>
        <taxon>Bacteria</taxon>
        <taxon>Pseudomonadati</taxon>
        <taxon>Pseudomonadota</taxon>
        <taxon>Alphaproteobacteria</taxon>
        <taxon>Hyphomicrobiales</taxon>
        <taxon>Hyphomicrobiaceae</taxon>
        <taxon>Methyloceanibacter</taxon>
    </lineage>
</organism>
<name>A0A1E3VM51_9HYPH</name>
<keyword evidence="9" id="KW-1185">Reference proteome</keyword>
<evidence type="ECO:0000313" key="8">
    <source>
        <dbReference type="EMBL" id="ODR94593.1"/>
    </source>
</evidence>
<dbReference type="Pfam" id="PF01899">
    <property type="entry name" value="MNHE"/>
    <property type="match status" value="1"/>
</dbReference>
<feature type="transmembrane region" description="Helical" evidence="7">
    <location>
        <begin position="12"/>
        <end position="40"/>
    </location>
</feature>
<proteinExistence type="inferred from homology"/>
<dbReference type="PANTHER" id="PTHR34584">
    <property type="entry name" value="NA(+)/H(+) ANTIPORTER SUBUNIT E1"/>
    <property type="match status" value="1"/>
</dbReference>
<dbReference type="EMBL" id="LPWE01000012">
    <property type="protein sequence ID" value="ODR94593.1"/>
    <property type="molecule type" value="Genomic_DNA"/>
</dbReference>
<dbReference type="PANTHER" id="PTHR34584:SF1">
    <property type="entry name" value="NA(+)_H(+) ANTIPORTER SUBUNIT E1"/>
    <property type="match status" value="1"/>
</dbReference>
<dbReference type="GO" id="GO:0005886">
    <property type="term" value="C:plasma membrane"/>
    <property type="evidence" value="ECO:0007669"/>
    <property type="project" value="UniProtKB-SubCell"/>
</dbReference>
<evidence type="ECO:0000256" key="1">
    <source>
        <dbReference type="ARBA" id="ARBA00004651"/>
    </source>
</evidence>
<reference evidence="8 9" key="1">
    <citation type="journal article" date="2016" name="Environ. Microbiol.">
        <title>New Methyloceanibacter diversity from North Sea sediments includes methanotroph containing solely the soluble methane monooxygenase.</title>
        <authorList>
            <person name="Vekeman B."/>
            <person name="Kerckhof F.M."/>
            <person name="Cremers G."/>
            <person name="de Vos P."/>
            <person name="Vandamme P."/>
            <person name="Boon N."/>
            <person name="Op den Camp H.J."/>
            <person name="Heylen K."/>
        </authorList>
    </citation>
    <scope>NUCLEOTIDE SEQUENCE [LARGE SCALE GENOMIC DNA]</scope>
    <source>
        <strain evidence="8 9">R-67176</strain>
    </source>
</reference>
<evidence type="ECO:0000256" key="3">
    <source>
        <dbReference type="ARBA" id="ARBA00022475"/>
    </source>
</evidence>
<dbReference type="STRING" id="1774970.AUC70_08155"/>
<dbReference type="AlphaFoldDB" id="A0A1E3VM51"/>